<proteinExistence type="predicted"/>
<dbReference type="eggNOG" id="KOG0504">
    <property type="taxonomic scope" value="Eukaryota"/>
</dbReference>
<dbReference type="VEuPathDB" id="FungiDB:NECHADRAFT_77025"/>
<evidence type="ECO:0000313" key="3">
    <source>
        <dbReference type="EMBL" id="EEU38356.1"/>
    </source>
</evidence>
<feature type="compositionally biased region" description="Polar residues" evidence="1">
    <location>
        <begin position="505"/>
        <end position="516"/>
    </location>
</feature>
<feature type="region of interest" description="Disordered" evidence="1">
    <location>
        <begin position="1130"/>
        <end position="1158"/>
    </location>
</feature>
<dbReference type="InParanoid" id="C7ZCE5"/>
<accession>C7ZCE5</accession>
<dbReference type="Gene3D" id="1.10.510.10">
    <property type="entry name" value="Transferase(Phosphotransferase) domain 1"/>
    <property type="match status" value="1"/>
</dbReference>
<dbReference type="HOGENOM" id="CLU_005006_0_0_1"/>
<sequence>MNSQIRAADPQLEPQHLSIHHAKESCFRRIDDCLAQQNPEFVAKAQTVEQMLQLWAKHSGVDARKGMSLDDRLKDHLDLKATLIGLLELIEQKMGQALSSPDEHGDAETAPAFVSRDNDDIDPEEFLIKQKWRSYKGNAWETVGGSIDMLIELTAMIRKSTVRNASLPSHFHRPDDYFAEYSKLLARNWFKDARRSFTDQLGDSVFVRRNHMLYKMKHEEKISYSGADLTPVPSEPTPAPLLTTETRRGMEPLKETTLRIGSPHPAARIFANPTPSSTNLSQFDRNKFKQRNRKIGALSGITEGSVSVEETSFSYMYPEPPALGEKERYGVCPYCSVLLSASKLTKGAWRQHLHEDIQPYVCISEKCRHPAQFFSNSTQWLQHMDKFHGRDWPQRVHMATWFCDKEHDRLEFKSECELQKHLNRDHTSLSDAHVNALVRRNWGVGCREPHVCPLCESTPSNIVPLMNNKDKALLLCRHIGDHLKAIALFSLPSLSTDPANDEQKSSSGAQLPSNEDSGGDSARKNQAVAQLVEDLEGSLTFDDDPSRLVDAVASEATINERHISDVPSDLDAALEWKFASSEQEPPELDPVLEILRRMREEEKLATNSTEQLGRASLYKQIRTKLVKSVFDEAEVYFLPNGSLDSLITKESVVRELLSSKAQHKAEVESLAEFILISAKKLFGIVILLTDPTLYQLIRKRMEVFRNKGMTDSNLPLQGSWWVENFSTGAIGDTKIEDVSDRSIFGYDELWPISTVEYFCIIQHRFLAPVFSSTGLSYDFEPDTILPFTERDTDLSQPAWNIRYRIHEKHINQETIDTRRPYYVDVKKAYDASGMESSWDDDVETLSHINSLNHEHLVRFLAAFRRGRQDGYFMFEWASGGNLRNLWLTFHRPKLTSGLVKSAFRQMAGLASAINRVHSDPKLPCLPHSDLKPEHIYVFSNHNGNELGTLKIGAGELWSEIESERGHFAYETKWGWSYEAPELNNSGLYFKEPQPRASDIWSMGCIMLEFLIWLIYGMDGLHRFSGVKQSAFVFSARDFYQETQESQDGTRVVTVDPIVLKWMDHMAADPACEVETTALGNLLELIRTRLLVVKPPPDHRLAKVFARPHSSVASQSHQTWERCTSSELEERMREISDKNETERYWLAAQPKSPPEIKRG</sequence>
<dbReference type="SUPFAM" id="SSF56112">
    <property type="entry name" value="Protein kinase-like (PK-like)"/>
    <property type="match status" value="1"/>
</dbReference>
<evidence type="ECO:0000256" key="1">
    <source>
        <dbReference type="SAM" id="MobiDB-lite"/>
    </source>
</evidence>
<dbReference type="OrthoDB" id="5098801at2759"/>
<dbReference type="STRING" id="660122.C7ZCE5"/>
<dbReference type="Proteomes" id="UP000005206">
    <property type="component" value="Chromosome 2"/>
</dbReference>
<feature type="compositionally biased region" description="Basic and acidic residues" evidence="1">
    <location>
        <begin position="1130"/>
        <end position="1142"/>
    </location>
</feature>
<dbReference type="GO" id="GO:0005524">
    <property type="term" value="F:ATP binding"/>
    <property type="evidence" value="ECO:0007669"/>
    <property type="project" value="InterPro"/>
</dbReference>
<dbReference type="PANTHER" id="PTHR35391:SF5">
    <property type="entry name" value="DUF6590 DOMAIN-CONTAINING PROTEIN"/>
    <property type="match status" value="1"/>
</dbReference>
<dbReference type="GeneID" id="9670394"/>
<dbReference type="OMA" id="AGRNTIW"/>
<feature type="domain" description="Protein kinase" evidence="2">
    <location>
        <begin position="788"/>
        <end position="1155"/>
    </location>
</feature>
<dbReference type="EMBL" id="GG698918">
    <property type="protein sequence ID" value="EEU38356.1"/>
    <property type="molecule type" value="Genomic_DNA"/>
</dbReference>
<feature type="region of interest" description="Disordered" evidence="1">
    <location>
        <begin position="496"/>
        <end position="525"/>
    </location>
</feature>
<keyword evidence="4" id="KW-1185">Reference proteome</keyword>
<dbReference type="GO" id="GO:0004672">
    <property type="term" value="F:protein kinase activity"/>
    <property type="evidence" value="ECO:0007669"/>
    <property type="project" value="InterPro"/>
</dbReference>
<dbReference type="PANTHER" id="PTHR35391">
    <property type="entry name" value="C2H2-TYPE DOMAIN-CONTAINING PROTEIN-RELATED"/>
    <property type="match status" value="1"/>
</dbReference>
<dbReference type="PROSITE" id="PS50011">
    <property type="entry name" value="PROTEIN_KINASE_DOM"/>
    <property type="match status" value="1"/>
</dbReference>
<evidence type="ECO:0000259" key="2">
    <source>
        <dbReference type="PROSITE" id="PS50011"/>
    </source>
</evidence>
<protein>
    <recommendedName>
        <fullName evidence="2">Protein kinase domain-containing protein</fullName>
    </recommendedName>
</protein>
<dbReference type="KEGG" id="nhe:NECHADRAFT_77025"/>
<dbReference type="AlphaFoldDB" id="C7ZCE5"/>
<evidence type="ECO:0000313" key="4">
    <source>
        <dbReference type="Proteomes" id="UP000005206"/>
    </source>
</evidence>
<name>C7ZCE5_FUSV7</name>
<dbReference type="InterPro" id="IPR011009">
    <property type="entry name" value="Kinase-like_dom_sf"/>
</dbReference>
<dbReference type="SMART" id="SM00220">
    <property type="entry name" value="S_TKc"/>
    <property type="match status" value="1"/>
</dbReference>
<dbReference type="Pfam" id="PF00069">
    <property type="entry name" value="Pkinase"/>
    <property type="match status" value="1"/>
</dbReference>
<dbReference type="RefSeq" id="XP_003044069.1">
    <property type="nucleotide sequence ID" value="XM_003044023.1"/>
</dbReference>
<reference evidence="3 4" key="1">
    <citation type="journal article" date="2009" name="PLoS Genet.">
        <title>The genome of Nectria haematococca: contribution of supernumerary chromosomes to gene expansion.</title>
        <authorList>
            <person name="Coleman J.J."/>
            <person name="Rounsley S.D."/>
            <person name="Rodriguez-Carres M."/>
            <person name="Kuo A."/>
            <person name="Wasmann C.C."/>
            <person name="Grimwood J."/>
            <person name="Schmutz J."/>
            <person name="Taga M."/>
            <person name="White G.J."/>
            <person name="Zhou S."/>
            <person name="Schwartz D.C."/>
            <person name="Freitag M."/>
            <person name="Ma L.J."/>
            <person name="Danchin E.G."/>
            <person name="Henrissat B."/>
            <person name="Coutinho P.M."/>
            <person name="Nelson D.R."/>
            <person name="Straney D."/>
            <person name="Napoli C.A."/>
            <person name="Barker B.M."/>
            <person name="Gribskov M."/>
            <person name="Rep M."/>
            <person name="Kroken S."/>
            <person name="Molnar I."/>
            <person name="Rensing C."/>
            <person name="Kennell J.C."/>
            <person name="Zamora J."/>
            <person name="Farman M.L."/>
            <person name="Selker E.U."/>
            <person name="Salamov A."/>
            <person name="Shapiro H."/>
            <person name="Pangilinan J."/>
            <person name="Lindquist E."/>
            <person name="Lamers C."/>
            <person name="Grigoriev I.V."/>
            <person name="Geiser D.M."/>
            <person name="Covert S.F."/>
            <person name="Temporini E."/>
            <person name="Vanetten H.D."/>
        </authorList>
    </citation>
    <scope>NUCLEOTIDE SEQUENCE [LARGE SCALE GENOMIC DNA]</scope>
    <source>
        <strain evidence="4">ATCC MYA-4622 / CBS 123669 / FGSC 9596 / NRRL 45880 / 77-13-4</strain>
    </source>
</reference>
<organism evidence="3 4">
    <name type="scientific">Fusarium vanettenii (strain ATCC MYA-4622 / CBS 123669 / FGSC 9596 / NRRL 45880 / 77-13-4)</name>
    <name type="common">Fusarium solani subsp. pisi</name>
    <dbReference type="NCBI Taxonomy" id="660122"/>
    <lineage>
        <taxon>Eukaryota</taxon>
        <taxon>Fungi</taxon>
        <taxon>Dikarya</taxon>
        <taxon>Ascomycota</taxon>
        <taxon>Pezizomycotina</taxon>
        <taxon>Sordariomycetes</taxon>
        <taxon>Hypocreomycetidae</taxon>
        <taxon>Hypocreales</taxon>
        <taxon>Nectriaceae</taxon>
        <taxon>Fusarium</taxon>
        <taxon>Fusarium solani species complex</taxon>
        <taxon>Fusarium vanettenii</taxon>
    </lineage>
</organism>
<dbReference type="InterPro" id="IPR000719">
    <property type="entry name" value="Prot_kinase_dom"/>
</dbReference>
<gene>
    <name evidence="3" type="ORF">NECHADRAFT_77025</name>
</gene>